<dbReference type="SUPFAM" id="SSF51556">
    <property type="entry name" value="Metallo-dependent hydrolases"/>
    <property type="match status" value="1"/>
</dbReference>
<dbReference type="PROSITE" id="PS51257">
    <property type="entry name" value="PROKAR_LIPOPROTEIN"/>
    <property type="match status" value="1"/>
</dbReference>
<accession>A0A4R5TKF4</accession>
<reference evidence="2 3" key="1">
    <citation type="submission" date="2019-03" db="EMBL/GenBank/DDBJ databases">
        <title>Luteimonas zhaokaii sp.nov., isolated from the rectal contents of Plateau pika in Yushu, Qinghai Province, China.</title>
        <authorList>
            <person name="Zhang G."/>
        </authorList>
    </citation>
    <scope>NUCLEOTIDE SEQUENCE [LARGE SCALE GENOMIC DNA]</scope>
    <source>
        <strain evidence="2 3">B9</strain>
    </source>
</reference>
<dbReference type="InterPro" id="IPR051781">
    <property type="entry name" value="Metallo-dep_Hydrolase"/>
</dbReference>
<dbReference type="InterPro" id="IPR011059">
    <property type="entry name" value="Metal-dep_hydrolase_composite"/>
</dbReference>
<dbReference type="GO" id="GO:0016810">
    <property type="term" value="F:hydrolase activity, acting on carbon-nitrogen (but not peptide) bonds"/>
    <property type="evidence" value="ECO:0007669"/>
    <property type="project" value="InterPro"/>
</dbReference>
<dbReference type="PANTHER" id="PTHR43135:SF3">
    <property type="entry name" value="ALPHA-D-RIBOSE 1-METHYLPHOSPHONATE 5-TRIPHOSPHATE DIPHOSPHATASE"/>
    <property type="match status" value="1"/>
</dbReference>
<dbReference type="InterPro" id="IPR006680">
    <property type="entry name" value="Amidohydro-rel"/>
</dbReference>
<dbReference type="Gene3D" id="2.30.40.10">
    <property type="entry name" value="Urease, subunit C, domain 1"/>
    <property type="match status" value="1"/>
</dbReference>
<organism evidence="2 3">
    <name type="scientific">Luteimonas aestuarii</name>
    <dbReference type="NCBI Taxonomy" id="453837"/>
    <lineage>
        <taxon>Bacteria</taxon>
        <taxon>Pseudomonadati</taxon>
        <taxon>Pseudomonadota</taxon>
        <taxon>Gammaproteobacteria</taxon>
        <taxon>Lysobacterales</taxon>
        <taxon>Lysobacteraceae</taxon>
        <taxon>Luteimonas</taxon>
    </lineage>
</organism>
<evidence type="ECO:0000313" key="2">
    <source>
        <dbReference type="EMBL" id="TDK22482.1"/>
    </source>
</evidence>
<evidence type="ECO:0000259" key="1">
    <source>
        <dbReference type="Pfam" id="PF01979"/>
    </source>
</evidence>
<dbReference type="OrthoDB" id="9782972at2"/>
<gene>
    <name evidence="2" type="ORF">E2F46_13535</name>
</gene>
<sequence length="474" mass="50088">MSAVSGRASHPLLFAALFWLVGCTQPSAQQGDEAAAQAASPEPDAGVVLIEGACVFDGERDLGIVSMLLRDGRIEAIGPDVESVPEDARRVDYSGRYLVPGLVSNHAHVANTEGTEHGDRFYTRGNVIRDLRRFQALGVTTVTALGLNGDVFHALRDEVNADPSLGASLLGAGGGIGVADGAPPATNMGLEHDPALRPATPDEAREAVRRQAEAGIDIVKLWVDDLGGEAPIMRPDIYRAAIEEAHALGLLVAAHIHDLGPAKDLVDAGIDVIAHGVRDRPVDAALVAAMRGRGTWYMPTVQIDEANYLYAEQPGLIEQEPALRAALPQAVRAQFEEAGWRAQQLAGDGIAKAKAAVQTNLANLRTLHEAGVRIGFGTDSGALPHRVIGFAEHRELELMTQAGFTPRQALTTATRDAATLLGLDDRGTLAPGKRADFVVLGADPLSDIRNTRRIEAVWQAGRQVSGAIGDVAVD</sequence>
<keyword evidence="3" id="KW-1185">Reference proteome</keyword>
<dbReference type="PANTHER" id="PTHR43135">
    <property type="entry name" value="ALPHA-D-RIBOSE 1-METHYLPHOSPHONATE 5-TRIPHOSPHATE DIPHOSPHATASE"/>
    <property type="match status" value="1"/>
</dbReference>
<name>A0A4R5TKF4_9GAMM</name>
<dbReference type="Gene3D" id="3.20.20.140">
    <property type="entry name" value="Metal-dependent hydrolases"/>
    <property type="match status" value="1"/>
</dbReference>
<evidence type="ECO:0000313" key="3">
    <source>
        <dbReference type="Proteomes" id="UP000294796"/>
    </source>
</evidence>
<comment type="caution">
    <text evidence="2">The sequence shown here is derived from an EMBL/GenBank/DDBJ whole genome shotgun (WGS) entry which is preliminary data.</text>
</comment>
<dbReference type="EMBL" id="SMTF01000013">
    <property type="protein sequence ID" value="TDK22482.1"/>
    <property type="molecule type" value="Genomic_DNA"/>
</dbReference>
<dbReference type="RefSeq" id="WP_133322958.1">
    <property type="nucleotide sequence ID" value="NZ_SMTF01000013.1"/>
</dbReference>
<feature type="domain" description="Amidohydrolase-related" evidence="1">
    <location>
        <begin position="97"/>
        <end position="464"/>
    </location>
</feature>
<dbReference type="SUPFAM" id="SSF51338">
    <property type="entry name" value="Composite domain of metallo-dependent hydrolases"/>
    <property type="match status" value="1"/>
</dbReference>
<proteinExistence type="predicted"/>
<dbReference type="AlphaFoldDB" id="A0A4R5TKF4"/>
<protein>
    <submittedName>
        <fullName evidence="2">Amidohydrolase family protein</fullName>
    </submittedName>
</protein>
<dbReference type="Pfam" id="PF01979">
    <property type="entry name" value="Amidohydro_1"/>
    <property type="match status" value="1"/>
</dbReference>
<keyword evidence="2" id="KW-0378">Hydrolase</keyword>
<dbReference type="InterPro" id="IPR032466">
    <property type="entry name" value="Metal_Hydrolase"/>
</dbReference>
<dbReference type="Proteomes" id="UP000294796">
    <property type="component" value="Unassembled WGS sequence"/>
</dbReference>